<dbReference type="NCBIfam" id="TIGR03826">
    <property type="entry name" value="YvyF"/>
    <property type="match status" value="1"/>
</dbReference>
<sequence>MHSNQLENCVLCGRLYLKSYTDFCLDCYKEIEADFKKVDAFIKDEANREATLEELSEATDVSEKRIADFIRDGRIYGEDFPNLGYPCAHCGTVIKRQVLCNSCYEQFSSEISRTLKRDKLADEIGRQPQQRAGKYWQVKQDK</sequence>
<feature type="region of interest" description="Disordered" evidence="1">
    <location>
        <begin position="122"/>
        <end position="142"/>
    </location>
</feature>
<evidence type="ECO:0000313" key="3">
    <source>
        <dbReference type="Proteomes" id="UP000043699"/>
    </source>
</evidence>
<dbReference type="EMBL" id="CCXS01000001">
    <property type="protein sequence ID" value="CEG24348.1"/>
    <property type="molecule type" value="Genomic_DNA"/>
</dbReference>
<name>A0A098EPX9_9BACL</name>
<evidence type="ECO:0008006" key="4">
    <source>
        <dbReference type="Google" id="ProtNLM"/>
    </source>
</evidence>
<dbReference type="Proteomes" id="UP000043699">
    <property type="component" value="Unassembled WGS sequence"/>
</dbReference>
<evidence type="ECO:0000256" key="1">
    <source>
        <dbReference type="SAM" id="MobiDB-lite"/>
    </source>
</evidence>
<proteinExistence type="predicted"/>
<gene>
    <name evidence="2" type="ORF">BN1080_03371</name>
</gene>
<evidence type="ECO:0000313" key="2">
    <source>
        <dbReference type="EMBL" id="CEG24348.1"/>
    </source>
</evidence>
<organism evidence="2 3">
    <name type="scientific">Planococcus massiliensis</name>
    <dbReference type="NCBI Taxonomy" id="1499687"/>
    <lineage>
        <taxon>Bacteria</taxon>
        <taxon>Bacillati</taxon>
        <taxon>Bacillota</taxon>
        <taxon>Bacilli</taxon>
        <taxon>Bacillales</taxon>
        <taxon>Caryophanaceae</taxon>
        <taxon>Planococcus</taxon>
    </lineage>
</organism>
<keyword evidence="3" id="KW-1185">Reference proteome</keyword>
<reference evidence="2 3" key="1">
    <citation type="submission" date="2014-09" db="EMBL/GenBank/DDBJ databases">
        <authorList>
            <person name="Urmite Genomes Urmite Genomes"/>
        </authorList>
    </citation>
    <scope>NUCLEOTIDE SEQUENCE [LARGE SCALE GENOMIC DNA]</scope>
    <source>
        <strain evidence="2 3">ES2</strain>
    </source>
</reference>
<dbReference type="InterPro" id="IPR022258">
    <property type="entry name" value="Flagellar_operon_YvyF"/>
</dbReference>
<dbReference type="STRING" id="1499687.BN1080_03371"/>
<dbReference type="AlphaFoldDB" id="A0A098EPX9"/>
<protein>
    <recommendedName>
        <fullName evidence="4">Flagellar operon protein</fullName>
    </recommendedName>
</protein>
<accession>A0A098EPX9</accession>